<reference evidence="2" key="3">
    <citation type="submission" date="2015-06" db="UniProtKB">
        <authorList>
            <consortium name="EnsemblMetazoa"/>
        </authorList>
    </citation>
    <scope>IDENTIFICATION</scope>
</reference>
<dbReference type="EMBL" id="KB097571">
    <property type="protein sequence ID" value="ESN94242.1"/>
    <property type="molecule type" value="Genomic_DNA"/>
</dbReference>
<dbReference type="HOGENOM" id="CLU_1995084_0_0_1"/>
<dbReference type="KEGG" id="hro:HELRODRAFT_164047"/>
<dbReference type="AlphaFoldDB" id="T1EUT7"/>
<sequence length="125" mass="14256">MDKLCGGADWDEDQTTYSSSQQTVATNSPCHATKIAKILAKVVILKLETDYISFKFVQADSNLRFLWRLANNIFPAILSNTVTIWIKKPHKQKTLFVRTHQQLSKFLLKKMDIAGSILYLISSKH</sequence>
<accession>T1EUT7</accession>
<reference evidence="1 3" key="2">
    <citation type="journal article" date="2013" name="Nature">
        <title>Insights into bilaterian evolution from three spiralian genomes.</title>
        <authorList>
            <person name="Simakov O."/>
            <person name="Marletaz F."/>
            <person name="Cho S.J."/>
            <person name="Edsinger-Gonzales E."/>
            <person name="Havlak P."/>
            <person name="Hellsten U."/>
            <person name="Kuo D.H."/>
            <person name="Larsson T."/>
            <person name="Lv J."/>
            <person name="Arendt D."/>
            <person name="Savage R."/>
            <person name="Osoegawa K."/>
            <person name="de Jong P."/>
            <person name="Grimwood J."/>
            <person name="Chapman J.A."/>
            <person name="Shapiro H."/>
            <person name="Aerts A."/>
            <person name="Otillar R.P."/>
            <person name="Terry A.Y."/>
            <person name="Boore J.L."/>
            <person name="Grigoriev I.V."/>
            <person name="Lindberg D.R."/>
            <person name="Seaver E.C."/>
            <person name="Weisblat D.A."/>
            <person name="Putnam N.H."/>
            <person name="Rokhsar D.S."/>
        </authorList>
    </citation>
    <scope>NUCLEOTIDE SEQUENCE</scope>
</reference>
<gene>
    <name evidence="2" type="primary">20200337</name>
    <name evidence="1" type="ORF">HELRODRAFT_164047</name>
</gene>
<name>T1EUT7_HELRO</name>
<evidence type="ECO:0000313" key="2">
    <source>
        <dbReference type="EnsemblMetazoa" id="HelroP164047"/>
    </source>
</evidence>
<protein>
    <submittedName>
        <fullName evidence="1 2">Uncharacterized protein</fullName>
    </submittedName>
</protein>
<reference evidence="3" key="1">
    <citation type="submission" date="2012-12" db="EMBL/GenBank/DDBJ databases">
        <authorList>
            <person name="Hellsten U."/>
            <person name="Grimwood J."/>
            <person name="Chapman J.A."/>
            <person name="Shapiro H."/>
            <person name="Aerts A."/>
            <person name="Otillar R.P."/>
            <person name="Terry A.Y."/>
            <person name="Boore J.L."/>
            <person name="Simakov O."/>
            <person name="Marletaz F."/>
            <person name="Cho S.-J."/>
            <person name="Edsinger-Gonzales E."/>
            <person name="Havlak P."/>
            <person name="Kuo D.-H."/>
            <person name="Larsson T."/>
            <person name="Lv J."/>
            <person name="Arendt D."/>
            <person name="Savage R."/>
            <person name="Osoegawa K."/>
            <person name="de Jong P."/>
            <person name="Lindberg D.R."/>
            <person name="Seaver E.C."/>
            <person name="Weisblat D.A."/>
            <person name="Putnam N.H."/>
            <person name="Grigoriev I.V."/>
            <person name="Rokhsar D.S."/>
        </authorList>
    </citation>
    <scope>NUCLEOTIDE SEQUENCE</scope>
</reference>
<dbReference type="RefSeq" id="XP_009027345.1">
    <property type="nucleotide sequence ID" value="XM_009029097.1"/>
</dbReference>
<keyword evidence="3" id="KW-1185">Reference proteome</keyword>
<dbReference type="InParanoid" id="T1EUT7"/>
<dbReference type="GeneID" id="20200337"/>
<evidence type="ECO:0000313" key="1">
    <source>
        <dbReference type="EMBL" id="ESN94242.1"/>
    </source>
</evidence>
<organism evidence="2 3">
    <name type="scientific">Helobdella robusta</name>
    <name type="common">Californian leech</name>
    <dbReference type="NCBI Taxonomy" id="6412"/>
    <lineage>
        <taxon>Eukaryota</taxon>
        <taxon>Metazoa</taxon>
        <taxon>Spiralia</taxon>
        <taxon>Lophotrochozoa</taxon>
        <taxon>Annelida</taxon>
        <taxon>Clitellata</taxon>
        <taxon>Hirudinea</taxon>
        <taxon>Rhynchobdellida</taxon>
        <taxon>Glossiphoniidae</taxon>
        <taxon>Helobdella</taxon>
    </lineage>
</organism>
<dbReference type="EnsemblMetazoa" id="HelroT164047">
    <property type="protein sequence ID" value="HelroP164047"/>
    <property type="gene ID" value="HelroG164047"/>
</dbReference>
<dbReference type="Proteomes" id="UP000015101">
    <property type="component" value="Unassembled WGS sequence"/>
</dbReference>
<evidence type="ECO:0000313" key="3">
    <source>
        <dbReference type="Proteomes" id="UP000015101"/>
    </source>
</evidence>
<dbReference type="EMBL" id="AMQM01001521">
    <property type="status" value="NOT_ANNOTATED_CDS"/>
    <property type="molecule type" value="Genomic_DNA"/>
</dbReference>
<proteinExistence type="predicted"/>
<dbReference type="CTD" id="20200337"/>